<dbReference type="Proteomes" id="UP000245207">
    <property type="component" value="Unassembled WGS sequence"/>
</dbReference>
<protein>
    <recommendedName>
        <fullName evidence="2">CCHC-type domain-containing protein</fullName>
    </recommendedName>
</protein>
<keyword evidence="1" id="KW-0862">Zinc</keyword>
<comment type="caution">
    <text evidence="3">The sequence shown here is derived from an EMBL/GenBank/DDBJ whole genome shotgun (WGS) entry which is preliminary data.</text>
</comment>
<evidence type="ECO:0000259" key="2">
    <source>
        <dbReference type="PROSITE" id="PS50158"/>
    </source>
</evidence>
<evidence type="ECO:0000256" key="1">
    <source>
        <dbReference type="PROSITE-ProRule" id="PRU00047"/>
    </source>
</evidence>
<evidence type="ECO:0000313" key="3">
    <source>
        <dbReference type="EMBL" id="PWA59328.1"/>
    </source>
</evidence>
<dbReference type="OrthoDB" id="1751274at2759"/>
<dbReference type="AlphaFoldDB" id="A0A2U1MDK7"/>
<proteinExistence type="predicted"/>
<feature type="domain" description="CCHC-type" evidence="2">
    <location>
        <begin position="142"/>
        <end position="157"/>
    </location>
</feature>
<dbReference type="GO" id="GO:0003676">
    <property type="term" value="F:nucleic acid binding"/>
    <property type="evidence" value="ECO:0007669"/>
    <property type="project" value="InterPro"/>
</dbReference>
<evidence type="ECO:0000313" key="4">
    <source>
        <dbReference type="Proteomes" id="UP000245207"/>
    </source>
</evidence>
<reference evidence="3 4" key="1">
    <citation type="journal article" date="2018" name="Mol. Plant">
        <title>The genome of Artemisia annua provides insight into the evolution of Asteraceae family and artemisinin biosynthesis.</title>
        <authorList>
            <person name="Shen Q."/>
            <person name="Zhang L."/>
            <person name="Liao Z."/>
            <person name="Wang S."/>
            <person name="Yan T."/>
            <person name="Shi P."/>
            <person name="Liu M."/>
            <person name="Fu X."/>
            <person name="Pan Q."/>
            <person name="Wang Y."/>
            <person name="Lv Z."/>
            <person name="Lu X."/>
            <person name="Zhang F."/>
            <person name="Jiang W."/>
            <person name="Ma Y."/>
            <person name="Chen M."/>
            <person name="Hao X."/>
            <person name="Li L."/>
            <person name="Tang Y."/>
            <person name="Lv G."/>
            <person name="Zhou Y."/>
            <person name="Sun X."/>
            <person name="Brodelius P.E."/>
            <person name="Rose J.K.C."/>
            <person name="Tang K."/>
        </authorList>
    </citation>
    <scope>NUCLEOTIDE SEQUENCE [LARGE SCALE GENOMIC DNA]</scope>
    <source>
        <strain evidence="4">cv. Huhao1</strain>
        <tissue evidence="3">Leaf</tissue>
    </source>
</reference>
<dbReference type="SMART" id="SM00343">
    <property type="entry name" value="ZnF_C2HC"/>
    <property type="match status" value="2"/>
</dbReference>
<dbReference type="Gene3D" id="4.10.60.10">
    <property type="entry name" value="Zinc finger, CCHC-type"/>
    <property type="match status" value="1"/>
</dbReference>
<keyword evidence="1" id="KW-0479">Metal-binding</keyword>
<sequence length="193" mass="22057">MEQTFDSIEFTEAQKMKYDIRMLDREAFKWWNSVSLALSRATRTSRTWGVFSNKVKTKYCVPGEVQWIERDGSDQGYVGRGSSKKFKGNSEAKRSTDQSGLKWCTPCASKHKVECTKYNASRRRCGKKGHMVSDCRSTKQMCYYCREMGHIATNCPNKKTSGISWTKKEDLPKPKARAFQMTIGDANGDDEVV</sequence>
<name>A0A2U1MDK7_ARTAN</name>
<dbReference type="InterPro" id="IPR001878">
    <property type="entry name" value="Znf_CCHC"/>
</dbReference>
<dbReference type="InterPro" id="IPR036875">
    <property type="entry name" value="Znf_CCHC_sf"/>
</dbReference>
<keyword evidence="1" id="KW-0863">Zinc-finger</keyword>
<dbReference type="EMBL" id="PKPP01005651">
    <property type="protein sequence ID" value="PWA59328.1"/>
    <property type="molecule type" value="Genomic_DNA"/>
</dbReference>
<dbReference type="PROSITE" id="PS50158">
    <property type="entry name" value="ZF_CCHC"/>
    <property type="match status" value="1"/>
</dbReference>
<dbReference type="Pfam" id="PF00098">
    <property type="entry name" value="zf-CCHC"/>
    <property type="match status" value="2"/>
</dbReference>
<accession>A0A2U1MDK7</accession>
<gene>
    <name evidence="3" type="ORF">CTI12_AA392220</name>
</gene>
<dbReference type="SUPFAM" id="SSF57756">
    <property type="entry name" value="Retrovirus zinc finger-like domains"/>
    <property type="match status" value="1"/>
</dbReference>
<keyword evidence="4" id="KW-1185">Reference proteome</keyword>
<dbReference type="GO" id="GO:0008270">
    <property type="term" value="F:zinc ion binding"/>
    <property type="evidence" value="ECO:0007669"/>
    <property type="project" value="UniProtKB-KW"/>
</dbReference>
<organism evidence="3 4">
    <name type="scientific">Artemisia annua</name>
    <name type="common">Sweet wormwood</name>
    <dbReference type="NCBI Taxonomy" id="35608"/>
    <lineage>
        <taxon>Eukaryota</taxon>
        <taxon>Viridiplantae</taxon>
        <taxon>Streptophyta</taxon>
        <taxon>Embryophyta</taxon>
        <taxon>Tracheophyta</taxon>
        <taxon>Spermatophyta</taxon>
        <taxon>Magnoliopsida</taxon>
        <taxon>eudicotyledons</taxon>
        <taxon>Gunneridae</taxon>
        <taxon>Pentapetalae</taxon>
        <taxon>asterids</taxon>
        <taxon>campanulids</taxon>
        <taxon>Asterales</taxon>
        <taxon>Asteraceae</taxon>
        <taxon>Asteroideae</taxon>
        <taxon>Anthemideae</taxon>
        <taxon>Artemisiinae</taxon>
        <taxon>Artemisia</taxon>
    </lineage>
</organism>